<evidence type="ECO:0000256" key="1">
    <source>
        <dbReference type="ARBA" id="ARBA00008348"/>
    </source>
</evidence>
<keyword evidence="3 5" id="KW-0413">Isomerase</keyword>
<dbReference type="OrthoDB" id="9807213at2"/>
<protein>
    <recommendedName>
        <fullName evidence="5">Pseudouridine synthase</fullName>
        <ecNumber evidence="5">5.4.99.-</ecNumber>
    </recommendedName>
</protein>
<dbReference type="Proteomes" id="UP000215459">
    <property type="component" value="Unassembled WGS sequence"/>
</dbReference>
<dbReference type="InterPro" id="IPR050343">
    <property type="entry name" value="RsuA_PseudoU_synthase"/>
</dbReference>
<dbReference type="Gene3D" id="3.30.70.580">
    <property type="entry name" value="Pseudouridine synthase I, catalytic domain, N-terminal subdomain"/>
    <property type="match status" value="1"/>
</dbReference>
<comment type="similarity">
    <text evidence="1 5">Belongs to the pseudouridine synthase RsuA family.</text>
</comment>
<dbReference type="CDD" id="cd00165">
    <property type="entry name" value="S4"/>
    <property type="match status" value="1"/>
</dbReference>
<dbReference type="PROSITE" id="PS50889">
    <property type="entry name" value="S4"/>
    <property type="match status" value="1"/>
</dbReference>
<organism evidence="7 8">
    <name type="scientific">Paludifilum halophilum</name>
    <dbReference type="NCBI Taxonomy" id="1642702"/>
    <lineage>
        <taxon>Bacteria</taxon>
        <taxon>Bacillati</taxon>
        <taxon>Bacillota</taxon>
        <taxon>Bacilli</taxon>
        <taxon>Bacillales</taxon>
        <taxon>Thermoactinomycetaceae</taxon>
        <taxon>Paludifilum</taxon>
    </lineage>
</organism>
<feature type="domain" description="RNA-binding S4" evidence="6">
    <location>
        <begin position="2"/>
        <end position="60"/>
    </location>
</feature>
<dbReference type="CDD" id="cd02870">
    <property type="entry name" value="PseudoU_synth_RsuA_like"/>
    <property type="match status" value="1"/>
</dbReference>
<evidence type="ECO:0000313" key="8">
    <source>
        <dbReference type="Proteomes" id="UP000215459"/>
    </source>
</evidence>
<dbReference type="EC" id="5.4.99.-" evidence="5"/>
<evidence type="ECO:0000256" key="3">
    <source>
        <dbReference type="ARBA" id="ARBA00023235"/>
    </source>
</evidence>
<dbReference type="InterPro" id="IPR036986">
    <property type="entry name" value="S4_RNA-bd_sf"/>
</dbReference>
<dbReference type="FunFam" id="3.10.290.10:FF:000003">
    <property type="entry name" value="Pseudouridine synthase"/>
    <property type="match status" value="1"/>
</dbReference>
<dbReference type="SMART" id="SM00363">
    <property type="entry name" value="S4"/>
    <property type="match status" value="1"/>
</dbReference>
<sequence length="238" mass="27230">MERLQKVMAQAGVASRRKSEELIRAGKVRVNGRTVTELGVRVDPEVDAVEVEDRPIHLEEKRYILFYKPEGVITSLSDPQGRPVITDYLQGVPERVYPVGRLDYDTEGLLLLTNDGKTANRLAHPSHEVDKYYRATVRGKPDAETLRRLERGVKLKDGWTAPARVRKIRSRGNNTVLELVIHEGKNRQIRRMCEKVGHPVRKLVRTRIAFLTLEGLGRGTFRELRPPEVRRLKVLLGF</sequence>
<evidence type="ECO:0000256" key="4">
    <source>
        <dbReference type="PROSITE-ProRule" id="PRU00182"/>
    </source>
</evidence>
<comment type="caution">
    <text evidence="7">The sequence shown here is derived from an EMBL/GenBank/DDBJ whole genome shotgun (WGS) entry which is preliminary data.</text>
</comment>
<dbReference type="AlphaFoldDB" id="A0A235BCQ4"/>
<evidence type="ECO:0000256" key="5">
    <source>
        <dbReference type="RuleBase" id="RU003887"/>
    </source>
</evidence>
<keyword evidence="2 4" id="KW-0694">RNA-binding</keyword>
<evidence type="ECO:0000256" key="2">
    <source>
        <dbReference type="ARBA" id="ARBA00022884"/>
    </source>
</evidence>
<dbReference type="PROSITE" id="PS01149">
    <property type="entry name" value="PSI_RSU"/>
    <property type="match status" value="1"/>
</dbReference>
<dbReference type="InterPro" id="IPR002942">
    <property type="entry name" value="S4_RNA-bd"/>
</dbReference>
<dbReference type="InterPro" id="IPR000748">
    <property type="entry name" value="PsdUridine_synth_RsuA/RluB/E/F"/>
</dbReference>
<dbReference type="SUPFAM" id="SSF55120">
    <property type="entry name" value="Pseudouridine synthase"/>
    <property type="match status" value="1"/>
</dbReference>
<gene>
    <name evidence="7" type="ORF">CHM34_01825</name>
</gene>
<dbReference type="InterPro" id="IPR020094">
    <property type="entry name" value="TruA/RsuA/RluB/E/F_N"/>
</dbReference>
<accession>A0A235BCQ4</accession>
<evidence type="ECO:0000259" key="6">
    <source>
        <dbReference type="SMART" id="SM00363"/>
    </source>
</evidence>
<dbReference type="EMBL" id="NOWF01000001">
    <property type="protein sequence ID" value="OYD09757.1"/>
    <property type="molecule type" value="Genomic_DNA"/>
</dbReference>
<dbReference type="GO" id="GO:0003723">
    <property type="term" value="F:RNA binding"/>
    <property type="evidence" value="ECO:0007669"/>
    <property type="project" value="UniProtKB-KW"/>
</dbReference>
<dbReference type="FunFam" id="3.30.70.1560:FF:000001">
    <property type="entry name" value="Pseudouridine synthase"/>
    <property type="match status" value="1"/>
</dbReference>
<dbReference type="Gene3D" id="3.30.70.1560">
    <property type="entry name" value="Alpha-L RNA-binding motif"/>
    <property type="match status" value="1"/>
</dbReference>
<reference evidence="7 8" key="1">
    <citation type="submission" date="2017-07" db="EMBL/GenBank/DDBJ databases">
        <title>The genome sequence of Paludifilum halophilum highlights mechanisms for microbial adaptation to high salt environemnts.</title>
        <authorList>
            <person name="Belbahri L."/>
        </authorList>
    </citation>
    <scope>NUCLEOTIDE SEQUENCE [LARGE SCALE GENOMIC DNA]</scope>
    <source>
        <strain evidence="7 8">DSM 102817</strain>
    </source>
</reference>
<dbReference type="InterPro" id="IPR006145">
    <property type="entry name" value="PsdUridine_synth_RsuA/RluA"/>
</dbReference>
<dbReference type="SUPFAM" id="SSF55174">
    <property type="entry name" value="Alpha-L RNA-binding motif"/>
    <property type="match status" value="1"/>
</dbReference>
<dbReference type="RefSeq" id="WP_094262858.1">
    <property type="nucleotide sequence ID" value="NZ_NOWF01000001.1"/>
</dbReference>
<dbReference type="GO" id="GO:0005829">
    <property type="term" value="C:cytosol"/>
    <property type="evidence" value="ECO:0007669"/>
    <property type="project" value="UniProtKB-ARBA"/>
</dbReference>
<dbReference type="InterPro" id="IPR018496">
    <property type="entry name" value="PsdUridine_synth_RsuA/RluB_CS"/>
</dbReference>
<keyword evidence="8" id="KW-1185">Reference proteome</keyword>
<evidence type="ECO:0000313" key="7">
    <source>
        <dbReference type="EMBL" id="OYD09757.1"/>
    </source>
</evidence>
<dbReference type="PANTHER" id="PTHR47683">
    <property type="entry name" value="PSEUDOURIDINE SYNTHASE FAMILY PROTEIN-RELATED"/>
    <property type="match status" value="1"/>
</dbReference>
<dbReference type="NCBIfam" id="TIGR00093">
    <property type="entry name" value="pseudouridine synthase"/>
    <property type="match status" value="1"/>
</dbReference>
<dbReference type="InterPro" id="IPR020103">
    <property type="entry name" value="PsdUridine_synth_cat_dom_sf"/>
</dbReference>
<dbReference type="Pfam" id="PF00849">
    <property type="entry name" value="PseudoU_synth_2"/>
    <property type="match status" value="1"/>
</dbReference>
<dbReference type="PANTHER" id="PTHR47683:SF3">
    <property type="entry name" value="RIBOSOMAL LARGE SUBUNIT PSEUDOURIDINE SYNTHASE B"/>
    <property type="match status" value="1"/>
</dbReference>
<dbReference type="GO" id="GO:0000455">
    <property type="term" value="P:enzyme-directed rRNA pseudouridine synthesis"/>
    <property type="evidence" value="ECO:0007669"/>
    <property type="project" value="UniProtKB-ARBA"/>
</dbReference>
<dbReference type="Gene3D" id="3.10.290.10">
    <property type="entry name" value="RNA-binding S4 domain"/>
    <property type="match status" value="1"/>
</dbReference>
<dbReference type="GO" id="GO:0120159">
    <property type="term" value="F:rRNA pseudouridine synthase activity"/>
    <property type="evidence" value="ECO:0007669"/>
    <property type="project" value="UniProtKB-ARBA"/>
</dbReference>
<dbReference type="InterPro" id="IPR042092">
    <property type="entry name" value="PsdUridine_s_RsuA/RluB/E/F_cat"/>
</dbReference>
<proteinExistence type="inferred from homology"/>
<dbReference type="Pfam" id="PF01479">
    <property type="entry name" value="S4"/>
    <property type="match status" value="1"/>
</dbReference>
<name>A0A235BCQ4_9BACL</name>